<dbReference type="Gene3D" id="3.10.25.20">
    <property type="match status" value="1"/>
</dbReference>
<dbReference type="InterPro" id="IPR036477">
    <property type="entry name" value="Formyl_transf_N_sf"/>
</dbReference>
<comment type="caution">
    <text evidence="2">The sequence shown here is derived from an EMBL/GenBank/DDBJ whole genome shotgun (WGS) entry which is preliminary data.</text>
</comment>
<keyword evidence="3" id="KW-1185">Reference proteome</keyword>
<proteinExistence type="predicted"/>
<dbReference type="CDD" id="cd08821">
    <property type="entry name" value="FMT_core_like_1"/>
    <property type="match status" value="1"/>
</dbReference>
<dbReference type="Proteomes" id="UP000186657">
    <property type="component" value="Unassembled WGS sequence"/>
</dbReference>
<dbReference type="Pfam" id="PF21553">
    <property type="entry name" value="Formyl_trans_C_2"/>
    <property type="match status" value="1"/>
</dbReference>
<reference evidence="2 3" key="1">
    <citation type="submission" date="2016-10" db="EMBL/GenBank/DDBJ databases">
        <title>Comparative genomics uncovers the prolific and rare metabolic potential of the cyanobacterial genus Moorea.</title>
        <authorList>
            <person name="Leao T."/>
            <person name="Castelao G."/>
            <person name="Korobeynikov A."/>
            <person name="Monroe E.A."/>
            <person name="Podell S."/>
            <person name="Glukhov E."/>
            <person name="Allen E."/>
            <person name="Gerwick W.H."/>
            <person name="Gerwick L."/>
        </authorList>
    </citation>
    <scope>NUCLEOTIDE SEQUENCE [LARGE SCALE GENOMIC DNA]</scope>
    <source>
        <strain evidence="2 3">PNG5-198</strain>
    </source>
</reference>
<organism evidence="2 3">
    <name type="scientific">Moorena bouillonii PNG</name>
    <dbReference type="NCBI Taxonomy" id="568701"/>
    <lineage>
        <taxon>Bacteria</taxon>
        <taxon>Bacillati</taxon>
        <taxon>Cyanobacteriota</taxon>
        <taxon>Cyanophyceae</taxon>
        <taxon>Coleofasciculales</taxon>
        <taxon>Coleofasciculaceae</taxon>
        <taxon>Moorena</taxon>
    </lineage>
</organism>
<dbReference type="AlphaFoldDB" id="A0A1U7NAH9"/>
<keyword evidence="2" id="KW-0808">Transferase</keyword>
<dbReference type="RefSeq" id="WP_075905481.1">
    <property type="nucleotide sequence ID" value="NZ_MKZS01000001.1"/>
</dbReference>
<name>A0A1U7NAH9_9CYAN</name>
<accession>A0A1U7NAH9</accession>
<dbReference type="InterPro" id="IPR011034">
    <property type="entry name" value="Formyl_transferase-like_C_sf"/>
</dbReference>
<dbReference type="SUPFAM" id="SSF53328">
    <property type="entry name" value="Formyltransferase"/>
    <property type="match status" value="1"/>
</dbReference>
<feature type="domain" description="Methionyl-tRNA formyltransferase-like C-terminal" evidence="1">
    <location>
        <begin position="165"/>
        <end position="222"/>
    </location>
</feature>
<evidence type="ECO:0000259" key="1">
    <source>
        <dbReference type="Pfam" id="PF21553"/>
    </source>
</evidence>
<dbReference type="Gene3D" id="3.40.50.170">
    <property type="entry name" value="Formyl transferase, N-terminal domain"/>
    <property type="match status" value="1"/>
</dbReference>
<gene>
    <name evidence="2" type="ORF">BJP37_31825</name>
</gene>
<dbReference type="InterPro" id="IPR049355">
    <property type="entry name" value="Formyl_trans-like_C"/>
</dbReference>
<dbReference type="EMBL" id="MKZS01000001">
    <property type="protein sequence ID" value="OLT62946.1"/>
    <property type="molecule type" value="Genomic_DNA"/>
</dbReference>
<dbReference type="SUPFAM" id="SSF50486">
    <property type="entry name" value="FMT C-terminal domain-like"/>
    <property type="match status" value="1"/>
</dbReference>
<dbReference type="GO" id="GO:0016740">
    <property type="term" value="F:transferase activity"/>
    <property type="evidence" value="ECO:0007669"/>
    <property type="project" value="UniProtKB-KW"/>
</dbReference>
<sequence length="229" mass="26483">MVAYLVVGRTPWSQKIFNNIIQYYSGEWYFIGTPEELTINNIQKIQPRYIFFLHWSWKVPDELINNYECICFHMTDVPYGRGGSPLQNLIIRGHESTKLTALRMTQDFDAGPVYLKEDLCLAGNAEEIYIRATDLSAKMIGRIIQQEPEPVPQTGEVTNFKRRKPAESEIPQVPSLQNLHDFIRMLDAEGYPKAFIEHQGFRYEFSRAALYDGRIVADVRITPVKEPHA</sequence>
<evidence type="ECO:0000313" key="2">
    <source>
        <dbReference type="EMBL" id="OLT62946.1"/>
    </source>
</evidence>
<evidence type="ECO:0000313" key="3">
    <source>
        <dbReference type="Proteomes" id="UP000186657"/>
    </source>
</evidence>
<protein>
    <submittedName>
        <fullName evidence="2">Methionyl-tRNA formyltransferase</fullName>
    </submittedName>
</protein>